<protein>
    <recommendedName>
        <fullName evidence="3">DDE_4 domain-containing protein</fullName>
    </recommendedName>
</protein>
<sequence length="102" mass="11692">MPRYKPVKQRIMVVACCVVHNFIHRYSQNDAMFREFEVVDMDVDGEGSSNGEETSRSRRNSIAINLSDERAVEMVHCVMQFPIGCGLNILTVFSLNNNVYFN</sequence>
<dbReference type="InParanoid" id="A0A1Q3DIB5"/>
<gene>
    <name evidence="1" type="ORF">CFOL_v3_35526</name>
</gene>
<evidence type="ECO:0000313" key="1">
    <source>
        <dbReference type="EMBL" id="GAV92145.1"/>
    </source>
</evidence>
<evidence type="ECO:0000313" key="2">
    <source>
        <dbReference type="Proteomes" id="UP000187406"/>
    </source>
</evidence>
<dbReference type="EMBL" id="BDDD01008906">
    <property type="protein sequence ID" value="GAV92145.1"/>
    <property type="molecule type" value="Genomic_DNA"/>
</dbReference>
<dbReference type="AlphaFoldDB" id="A0A1Q3DIB5"/>
<reference evidence="2" key="1">
    <citation type="submission" date="2016-04" db="EMBL/GenBank/DDBJ databases">
        <title>Cephalotus genome sequencing.</title>
        <authorList>
            <person name="Fukushima K."/>
            <person name="Hasebe M."/>
            <person name="Fang X."/>
        </authorList>
    </citation>
    <scope>NUCLEOTIDE SEQUENCE [LARGE SCALE GENOMIC DNA]</scope>
    <source>
        <strain evidence="2">cv. St1</strain>
    </source>
</reference>
<accession>A0A1Q3DIB5</accession>
<name>A0A1Q3DIB5_CEPFO</name>
<proteinExistence type="predicted"/>
<comment type="caution">
    <text evidence="1">The sequence shown here is derived from an EMBL/GenBank/DDBJ whole genome shotgun (WGS) entry which is preliminary data.</text>
</comment>
<organism evidence="1 2">
    <name type="scientific">Cephalotus follicularis</name>
    <name type="common">Albany pitcher plant</name>
    <dbReference type="NCBI Taxonomy" id="3775"/>
    <lineage>
        <taxon>Eukaryota</taxon>
        <taxon>Viridiplantae</taxon>
        <taxon>Streptophyta</taxon>
        <taxon>Embryophyta</taxon>
        <taxon>Tracheophyta</taxon>
        <taxon>Spermatophyta</taxon>
        <taxon>Magnoliopsida</taxon>
        <taxon>eudicotyledons</taxon>
        <taxon>Gunneridae</taxon>
        <taxon>Pentapetalae</taxon>
        <taxon>rosids</taxon>
        <taxon>fabids</taxon>
        <taxon>Oxalidales</taxon>
        <taxon>Cephalotaceae</taxon>
        <taxon>Cephalotus</taxon>
    </lineage>
</organism>
<evidence type="ECO:0008006" key="3">
    <source>
        <dbReference type="Google" id="ProtNLM"/>
    </source>
</evidence>
<dbReference type="Proteomes" id="UP000187406">
    <property type="component" value="Unassembled WGS sequence"/>
</dbReference>
<keyword evidence="2" id="KW-1185">Reference proteome</keyword>
<dbReference type="OrthoDB" id="1746275at2759"/>